<feature type="compositionally biased region" description="Basic and acidic residues" evidence="1">
    <location>
        <begin position="138"/>
        <end position="163"/>
    </location>
</feature>
<proteinExistence type="predicted"/>
<keyword evidence="3" id="KW-1185">Reference proteome</keyword>
<evidence type="ECO:0000256" key="1">
    <source>
        <dbReference type="SAM" id="MobiDB-lite"/>
    </source>
</evidence>
<evidence type="ECO:0000313" key="3">
    <source>
        <dbReference type="Proteomes" id="UP000714275"/>
    </source>
</evidence>
<dbReference type="Proteomes" id="UP000714275">
    <property type="component" value="Unassembled WGS sequence"/>
</dbReference>
<sequence>MAQKRIMQQQQTASTHFVRVVSDTIQSKSDTSDNEQEYMAYPAERTLRDQSGKRREVFNGVYPPPAREYRETLKKEQCQRQNERTNKENIPFSARRTAHIPIPQVLQPATIWVDENKRIVDTNKSTSKIEELVEPEIVSEHQQEKKRETHHQERTLEEPERIRPGPGAPQVRIFNPENVKKVEVRTVEKDLPKVNNKIQHYAPAPLKDVETEKECYKVVAIQRPHYNKDDDDEIMEDTPVVRGDKKKERDRGQLQHQSNIKALGEKPNVPILTPWEDLKHMPRISELLAKIDPRMGNLSCI</sequence>
<dbReference type="EMBL" id="JABBWD010000037">
    <property type="protein sequence ID" value="KAG1774940.1"/>
    <property type="molecule type" value="Genomic_DNA"/>
</dbReference>
<dbReference type="AlphaFoldDB" id="A0A9P6ZQI9"/>
<feature type="region of interest" description="Disordered" evidence="1">
    <location>
        <begin position="138"/>
        <end position="172"/>
    </location>
</feature>
<evidence type="ECO:0000313" key="2">
    <source>
        <dbReference type="EMBL" id="KAG1774940.1"/>
    </source>
</evidence>
<accession>A0A9P6ZQI9</accession>
<name>A0A9P6ZQI9_9AGAM</name>
<organism evidence="2 3">
    <name type="scientific">Suillus placidus</name>
    <dbReference type="NCBI Taxonomy" id="48579"/>
    <lineage>
        <taxon>Eukaryota</taxon>
        <taxon>Fungi</taxon>
        <taxon>Dikarya</taxon>
        <taxon>Basidiomycota</taxon>
        <taxon>Agaricomycotina</taxon>
        <taxon>Agaricomycetes</taxon>
        <taxon>Agaricomycetidae</taxon>
        <taxon>Boletales</taxon>
        <taxon>Suillineae</taxon>
        <taxon>Suillaceae</taxon>
        <taxon>Suillus</taxon>
    </lineage>
</organism>
<gene>
    <name evidence="2" type="ORF">EV702DRAFT_1047266</name>
</gene>
<dbReference type="OrthoDB" id="2693428at2759"/>
<reference evidence="2" key="1">
    <citation type="journal article" date="2020" name="New Phytol.">
        <title>Comparative genomics reveals dynamic genome evolution in host specialist ectomycorrhizal fungi.</title>
        <authorList>
            <person name="Lofgren L.A."/>
            <person name="Nguyen N.H."/>
            <person name="Vilgalys R."/>
            <person name="Ruytinx J."/>
            <person name="Liao H.L."/>
            <person name="Branco S."/>
            <person name="Kuo A."/>
            <person name="LaButti K."/>
            <person name="Lipzen A."/>
            <person name="Andreopoulos W."/>
            <person name="Pangilinan J."/>
            <person name="Riley R."/>
            <person name="Hundley H."/>
            <person name="Na H."/>
            <person name="Barry K."/>
            <person name="Grigoriev I.V."/>
            <person name="Stajich J.E."/>
            <person name="Kennedy P.G."/>
        </authorList>
    </citation>
    <scope>NUCLEOTIDE SEQUENCE</scope>
    <source>
        <strain evidence="2">DOB743</strain>
    </source>
</reference>
<comment type="caution">
    <text evidence="2">The sequence shown here is derived from an EMBL/GenBank/DDBJ whole genome shotgun (WGS) entry which is preliminary data.</text>
</comment>
<protein>
    <submittedName>
        <fullName evidence="2">Uncharacterized protein</fullName>
    </submittedName>
</protein>